<gene>
    <name evidence="1" type="ORF">SEA_TP1604_19</name>
</gene>
<dbReference type="EMBL" id="KP876466">
    <property type="protein sequence ID" value="AKA61757.1"/>
    <property type="molecule type" value="Genomic_DNA"/>
</dbReference>
<proteinExistence type="predicted"/>
<organism evidence="1 2">
    <name type="scientific">Streptomyces phage TP1604</name>
    <dbReference type="NCBI Taxonomy" id="1636184"/>
    <lineage>
        <taxon>Viruses</taxon>
        <taxon>Duplodnaviria</taxon>
        <taxon>Heunggongvirae</taxon>
        <taxon>Uroviricota</taxon>
        <taxon>Caudoviricetes</taxon>
        <taxon>Woodruffvirus</taxon>
        <taxon>Woodruffvirus TP1604</taxon>
    </lineage>
</organism>
<dbReference type="Proteomes" id="UP000033006">
    <property type="component" value="Segment"/>
</dbReference>
<dbReference type="GeneID" id="26627271"/>
<keyword evidence="2" id="KW-1185">Reference proteome</keyword>
<reference evidence="1 2" key="1">
    <citation type="submission" date="2015-03" db="EMBL/GenBank/DDBJ databases">
        <authorList>
            <person name="Phan H."/>
            <person name="Ton P."/>
            <person name="Bernal J.T."/>
            <person name="Kanani-Hendijani T.A."/>
            <person name="Munguia J."/>
            <person name="Olumba F.C."/>
            <person name="Orozco S."/>
            <person name="Gibbs Z.A."/>
            <person name="Donegan-Quick R."/>
            <person name="Visi D.K."/>
            <person name="Allen M.S."/>
            <person name="Hughes L.E."/>
            <person name="Bradley K.W."/>
            <person name="Asai D.J."/>
            <person name="Bowman C.A."/>
            <person name="Russell D.A."/>
            <person name="Pope W.H."/>
            <person name="Jacobs-Sera D."/>
            <person name="Hendrix R.W."/>
            <person name="Hatfull G.F."/>
        </authorList>
    </citation>
    <scope>NUCLEOTIDE SEQUENCE [LARGE SCALE GENOMIC DNA]</scope>
</reference>
<name>A0A0E3JJG2_9CAUD</name>
<dbReference type="RefSeq" id="YP_009200134.1">
    <property type="nucleotide sequence ID" value="NC_028818.1"/>
</dbReference>
<protein>
    <submittedName>
        <fullName evidence="1">Tail assembly chaperone</fullName>
    </submittedName>
</protein>
<accession>A0A0E3JJG2</accession>
<dbReference type="OrthoDB" id="22851at10239"/>
<sequence>MSPARVSIDASRFQRLLSAVGGPGERLLRRKAERVAETARRYAAPHGSIPDGIIVGPYADKRIEVISTHPATQFVHDGTPPHPIYPRRTGGMLRFEVGGRVVFARMVNHPGYRGDPFLTNALRDAG</sequence>
<evidence type="ECO:0000313" key="1">
    <source>
        <dbReference type="EMBL" id="AKA61757.1"/>
    </source>
</evidence>
<dbReference type="KEGG" id="vg:26627271"/>
<evidence type="ECO:0000313" key="2">
    <source>
        <dbReference type="Proteomes" id="UP000033006"/>
    </source>
</evidence>